<dbReference type="GO" id="GO:0004519">
    <property type="term" value="F:endonuclease activity"/>
    <property type="evidence" value="ECO:0007669"/>
    <property type="project" value="UniProtKB-KW"/>
</dbReference>
<comment type="caution">
    <text evidence="3">The sequence shown here is derived from an EMBL/GenBank/DDBJ whole genome shotgun (WGS) entry which is preliminary data.</text>
</comment>
<reference evidence="3" key="1">
    <citation type="journal article" date="2014" name="Int. J. Syst. Evol. Microbiol.">
        <title>Complete genome sequence of Corynebacterium casei LMG S-19264T (=DSM 44701T), isolated from a smear-ripened cheese.</title>
        <authorList>
            <consortium name="US DOE Joint Genome Institute (JGI-PGF)"/>
            <person name="Walter F."/>
            <person name="Albersmeier A."/>
            <person name="Kalinowski J."/>
            <person name="Ruckert C."/>
        </authorList>
    </citation>
    <scope>NUCLEOTIDE SEQUENCE</scope>
    <source>
        <strain evidence="3">CGMCC 4.7398</strain>
    </source>
</reference>
<dbReference type="Proteomes" id="UP000627369">
    <property type="component" value="Unassembled WGS sequence"/>
</dbReference>
<protein>
    <submittedName>
        <fullName evidence="3">Endonuclease</fullName>
    </submittedName>
</protein>
<keyword evidence="3" id="KW-0255">Endonuclease</keyword>
<name>A0A919FNU8_9MICO</name>
<dbReference type="RefSeq" id="WP_189668653.1">
    <property type="nucleotide sequence ID" value="NZ_BNAS01000002.1"/>
</dbReference>
<feature type="transmembrane region" description="Helical" evidence="1">
    <location>
        <begin position="63"/>
        <end position="81"/>
    </location>
</feature>
<accession>A0A919FNU8</accession>
<keyword evidence="1" id="KW-0472">Membrane</keyword>
<dbReference type="InterPro" id="IPR036691">
    <property type="entry name" value="Endo/exonu/phosph_ase_sf"/>
</dbReference>
<keyword evidence="4" id="KW-1185">Reference proteome</keyword>
<keyword evidence="3" id="KW-0540">Nuclease</keyword>
<dbReference type="AlphaFoldDB" id="A0A919FNU8"/>
<proteinExistence type="predicted"/>
<gene>
    <name evidence="3" type="ORF">GCM10017772_14980</name>
</gene>
<dbReference type="SUPFAM" id="SSF56219">
    <property type="entry name" value="DNase I-like"/>
    <property type="match status" value="1"/>
</dbReference>
<keyword evidence="1" id="KW-0812">Transmembrane</keyword>
<evidence type="ECO:0000256" key="1">
    <source>
        <dbReference type="SAM" id="Phobius"/>
    </source>
</evidence>
<dbReference type="Gene3D" id="3.60.10.10">
    <property type="entry name" value="Endonuclease/exonuclease/phosphatase"/>
    <property type="match status" value="1"/>
</dbReference>
<dbReference type="EMBL" id="BNAS01000002">
    <property type="protein sequence ID" value="GHH69666.1"/>
    <property type="molecule type" value="Genomic_DNA"/>
</dbReference>
<feature type="domain" description="Endonuclease/exonuclease/phosphatase" evidence="2">
    <location>
        <begin position="104"/>
        <end position="310"/>
    </location>
</feature>
<evidence type="ECO:0000259" key="2">
    <source>
        <dbReference type="Pfam" id="PF03372"/>
    </source>
</evidence>
<feature type="transmembrane region" description="Helical" evidence="1">
    <location>
        <begin position="37"/>
        <end position="56"/>
    </location>
</feature>
<sequence>MRFVHGFISFVLWIIAIPLLLVGLARALPFDNLLSLPQLVAFTPWATLATLPLLIVALFSRRWVLTLLLAAALAGFVYWTAPFFVPPETSTAADPADAGTLRVMTVNALYGQADAEIVVDLVESQHVEVLAVQELTPAFEEALADAGLGDLLGHSFTVPAEDSPAGSGLWSSTPLTEEDQLSGTSFAMPSALVAVGGTSVRVTVVHPHPPMPTEIATWRTDLVELTEQVHSDETPQIMAGDFNATYDHASFRDLLGSRFSDATREWGAGPAVTWPEGSPVPALFALDHVVVENDMPVSDVVSMQVPGTDHRALVATVVVE</sequence>
<keyword evidence="1" id="KW-1133">Transmembrane helix</keyword>
<evidence type="ECO:0000313" key="3">
    <source>
        <dbReference type="EMBL" id="GHH69666.1"/>
    </source>
</evidence>
<organism evidence="3 4">
    <name type="scientific">Promicromonospora soli</name>
    <dbReference type="NCBI Taxonomy" id="2035533"/>
    <lineage>
        <taxon>Bacteria</taxon>
        <taxon>Bacillati</taxon>
        <taxon>Actinomycetota</taxon>
        <taxon>Actinomycetes</taxon>
        <taxon>Micrococcales</taxon>
        <taxon>Promicromonosporaceae</taxon>
        <taxon>Promicromonospora</taxon>
    </lineage>
</organism>
<evidence type="ECO:0000313" key="4">
    <source>
        <dbReference type="Proteomes" id="UP000627369"/>
    </source>
</evidence>
<dbReference type="Pfam" id="PF03372">
    <property type="entry name" value="Exo_endo_phos"/>
    <property type="match status" value="1"/>
</dbReference>
<dbReference type="InterPro" id="IPR005135">
    <property type="entry name" value="Endo/exonuclease/phosphatase"/>
</dbReference>
<keyword evidence="3" id="KW-0378">Hydrolase</keyword>
<reference evidence="3" key="2">
    <citation type="submission" date="2020-09" db="EMBL/GenBank/DDBJ databases">
        <authorList>
            <person name="Sun Q."/>
            <person name="Zhou Y."/>
        </authorList>
    </citation>
    <scope>NUCLEOTIDE SEQUENCE</scope>
    <source>
        <strain evidence="3">CGMCC 4.7398</strain>
    </source>
</reference>